<keyword evidence="2" id="KW-1185">Reference proteome</keyword>
<proteinExistence type="predicted"/>
<evidence type="ECO:0000313" key="1">
    <source>
        <dbReference type="EMBL" id="TFD95642.1"/>
    </source>
</evidence>
<dbReference type="EMBL" id="SOML01000007">
    <property type="protein sequence ID" value="TFD95642.1"/>
    <property type="molecule type" value="Genomic_DNA"/>
</dbReference>
<dbReference type="OrthoDB" id="9937429at2"/>
<comment type="caution">
    <text evidence="1">The sequence shown here is derived from an EMBL/GenBank/DDBJ whole genome shotgun (WGS) entry which is preliminary data.</text>
</comment>
<evidence type="ECO:0000313" key="2">
    <source>
        <dbReference type="Proteomes" id="UP000297861"/>
    </source>
</evidence>
<dbReference type="Proteomes" id="UP000297861">
    <property type="component" value="Unassembled WGS sequence"/>
</dbReference>
<dbReference type="AlphaFoldDB" id="A0A4Y8L2A6"/>
<sequence length="100" mass="11555">MKYDNALLEKVRAFGVLGTPVEEMVYLVDPDDPEMFEKDMQDPDAEIYKAYQKGMATGKYTMGKALFDQGKNNSLEANEKLYQRQQIQRINSAIHDKFQL</sequence>
<reference evidence="1 2" key="1">
    <citation type="submission" date="2019-03" db="EMBL/GenBank/DDBJ databases">
        <title>San Antonio Military Medical Center submission to MRSN (WRAIR), pending publication.</title>
        <authorList>
            <person name="Blyth D.M."/>
            <person name="Mccarthy S.L."/>
            <person name="Schall S.E."/>
            <person name="Stam J.A."/>
            <person name="Ong A.C."/>
            <person name="Mcgann P.T."/>
        </authorList>
    </citation>
    <scope>NUCLEOTIDE SEQUENCE [LARGE SCALE GENOMIC DNA]</scope>
    <source>
        <strain evidence="1 2">MRSN571793</strain>
    </source>
</reference>
<protein>
    <submittedName>
        <fullName evidence="1">Uncharacterized protein</fullName>
    </submittedName>
</protein>
<name>A0A4Y8L2A6_9BACT</name>
<organism evidence="1 2">
    <name type="scientific">Dysgonomonas capnocytophagoides</name>
    <dbReference type="NCBI Taxonomy" id="45254"/>
    <lineage>
        <taxon>Bacteria</taxon>
        <taxon>Pseudomonadati</taxon>
        <taxon>Bacteroidota</taxon>
        <taxon>Bacteroidia</taxon>
        <taxon>Bacteroidales</taxon>
        <taxon>Dysgonomonadaceae</taxon>
        <taxon>Dysgonomonas</taxon>
    </lineage>
</organism>
<dbReference type="RefSeq" id="WP_134436661.1">
    <property type="nucleotide sequence ID" value="NZ_JAWZLG010000074.1"/>
</dbReference>
<gene>
    <name evidence="1" type="ORF">E2605_12465</name>
</gene>
<accession>A0A4Y8L2A6</accession>